<keyword evidence="1" id="KW-0479">Metal-binding</keyword>
<dbReference type="GO" id="GO:0006269">
    <property type="term" value="P:DNA replication, synthesis of primer"/>
    <property type="evidence" value="ECO:0007669"/>
    <property type="project" value="TreeGrafter"/>
</dbReference>
<dbReference type="Pfam" id="PF13155">
    <property type="entry name" value="Toprim_2"/>
    <property type="match status" value="1"/>
</dbReference>
<reference evidence="5 6" key="1">
    <citation type="submission" date="2016-11" db="EMBL/GenBank/DDBJ databases">
        <authorList>
            <person name="Jaros S."/>
            <person name="Januszkiewicz K."/>
            <person name="Wedrychowicz H."/>
        </authorList>
    </citation>
    <scope>NUCLEOTIDE SEQUENCE [LARGE SCALE GENOMIC DNA]</scope>
    <source>
        <strain evidence="5 6">DSM 26910</strain>
    </source>
</reference>
<dbReference type="EMBL" id="FQUM01000005">
    <property type="protein sequence ID" value="SHF45896.1"/>
    <property type="molecule type" value="Genomic_DNA"/>
</dbReference>
<dbReference type="PANTHER" id="PTHR30313:SF2">
    <property type="entry name" value="DNA PRIMASE"/>
    <property type="match status" value="1"/>
</dbReference>
<dbReference type="SMART" id="SM00400">
    <property type="entry name" value="ZnF_CHCC"/>
    <property type="match status" value="1"/>
</dbReference>
<accession>A0A1M5BU01</accession>
<dbReference type="InterPro" id="IPR002694">
    <property type="entry name" value="Znf_CHC2"/>
</dbReference>
<dbReference type="PANTHER" id="PTHR30313">
    <property type="entry name" value="DNA PRIMASE"/>
    <property type="match status" value="1"/>
</dbReference>
<dbReference type="GO" id="GO:0003677">
    <property type="term" value="F:DNA binding"/>
    <property type="evidence" value="ECO:0007669"/>
    <property type="project" value="InterPro"/>
</dbReference>
<evidence type="ECO:0000256" key="1">
    <source>
        <dbReference type="ARBA" id="ARBA00022723"/>
    </source>
</evidence>
<evidence type="ECO:0000256" key="3">
    <source>
        <dbReference type="ARBA" id="ARBA00022833"/>
    </source>
</evidence>
<name>A0A1M5BU01_9BACT</name>
<dbReference type="Gene3D" id="3.90.580.10">
    <property type="entry name" value="Zinc finger, CHC2-type domain"/>
    <property type="match status" value="1"/>
</dbReference>
<dbReference type="InterPro" id="IPR036977">
    <property type="entry name" value="DNA_primase_Znf_CHC2"/>
</dbReference>
<dbReference type="SUPFAM" id="SSF57783">
    <property type="entry name" value="Zinc beta-ribbon"/>
    <property type="match status" value="1"/>
</dbReference>
<dbReference type="Pfam" id="PF01807">
    <property type="entry name" value="Zn_ribbon_DnaG"/>
    <property type="match status" value="1"/>
</dbReference>
<dbReference type="GO" id="GO:0003899">
    <property type="term" value="F:DNA-directed RNA polymerase activity"/>
    <property type="evidence" value="ECO:0007669"/>
    <property type="project" value="InterPro"/>
</dbReference>
<dbReference type="GO" id="GO:0008270">
    <property type="term" value="F:zinc ion binding"/>
    <property type="evidence" value="ECO:0007669"/>
    <property type="project" value="UniProtKB-KW"/>
</dbReference>
<organism evidence="5 6">
    <name type="scientific">Mariniphaga anaerophila</name>
    <dbReference type="NCBI Taxonomy" id="1484053"/>
    <lineage>
        <taxon>Bacteria</taxon>
        <taxon>Pseudomonadati</taxon>
        <taxon>Bacteroidota</taxon>
        <taxon>Bacteroidia</taxon>
        <taxon>Marinilabiliales</taxon>
        <taxon>Prolixibacteraceae</taxon>
        <taxon>Mariniphaga</taxon>
    </lineage>
</organism>
<dbReference type="GO" id="GO:0005737">
    <property type="term" value="C:cytoplasm"/>
    <property type="evidence" value="ECO:0007669"/>
    <property type="project" value="TreeGrafter"/>
</dbReference>
<feature type="domain" description="Zinc finger CHC2-type" evidence="4">
    <location>
        <begin position="28"/>
        <end position="84"/>
    </location>
</feature>
<gene>
    <name evidence="5" type="ORF">SAMN05444274_105303</name>
</gene>
<keyword evidence="6" id="KW-1185">Reference proteome</keyword>
<keyword evidence="2" id="KW-0863">Zinc-finger</keyword>
<dbReference type="InterPro" id="IPR050219">
    <property type="entry name" value="DnaG_primase"/>
</dbReference>
<dbReference type="Gene3D" id="3.40.1360.10">
    <property type="match status" value="1"/>
</dbReference>
<dbReference type="Proteomes" id="UP000184164">
    <property type="component" value="Unassembled WGS sequence"/>
</dbReference>
<dbReference type="STRING" id="1484053.SAMN05444274_105303"/>
<protein>
    <submittedName>
        <fullName evidence="5">CHC2 zinc finger</fullName>
    </submittedName>
</protein>
<dbReference type="AlphaFoldDB" id="A0A1M5BU01"/>
<sequence>MALSDIKQISIREYLRNMGILPKKDFSYYGMYFCPFREDHNASLKVDYRKNLWCDFGTNEGGSIIDLVMKMNNCTFHEAATQLEKDFSGTDLNPFSFHRDNTLDKKGNNKTSIIIHDIHAISHPKLTEWINARKIDLSLANLYCREVHYPVRDKMYFSVGFENDKGGYELSSPPSFKGCIPPKEITTIKNGHETCLAFEGFWDFLSYLTIQETDKTRYDVAILNSVANIQKALPFLKEHKNIYAFLDNDEGGRKAFQKIKTSCFSAEDMSVKYAEYKDLNDCLCGKKQVQGMKKNRGFRF</sequence>
<keyword evidence="3" id="KW-0862">Zinc</keyword>
<proteinExistence type="predicted"/>
<evidence type="ECO:0000259" key="4">
    <source>
        <dbReference type="SMART" id="SM00400"/>
    </source>
</evidence>
<evidence type="ECO:0000313" key="6">
    <source>
        <dbReference type="Proteomes" id="UP000184164"/>
    </source>
</evidence>
<evidence type="ECO:0000256" key="2">
    <source>
        <dbReference type="ARBA" id="ARBA00022771"/>
    </source>
</evidence>
<dbReference type="SUPFAM" id="SSF56731">
    <property type="entry name" value="DNA primase core"/>
    <property type="match status" value="1"/>
</dbReference>
<evidence type="ECO:0000313" key="5">
    <source>
        <dbReference type="EMBL" id="SHF45896.1"/>
    </source>
</evidence>